<dbReference type="RefSeq" id="XP_051445564.1">
    <property type="nucleotide sequence ID" value="XM_051588217.1"/>
</dbReference>
<dbReference type="PANTHER" id="PTHR11501">
    <property type="entry name" value="MICROTUBULE-ASSOCIATED PROTEIN"/>
    <property type="match status" value="1"/>
</dbReference>
<dbReference type="InterPro" id="IPR027324">
    <property type="entry name" value="MAP2/MAP4/Tau"/>
</dbReference>
<dbReference type="PROSITE" id="PS51491">
    <property type="entry name" value="TAU_MAP_2"/>
    <property type="match status" value="1"/>
</dbReference>
<evidence type="ECO:0000313" key="8">
    <source>
        <dbReference type="Proteomes" id="UP001206595"/>
    </source>
</evidence>
<proteinExistence type="predicted"/>
<dbReference type="Proteomes" id="UP001206595">
    <property type="component" value="Unassembled WGS sequence"/>
</dbReference>
<evidence type="ECO:0000256" key="2">
    <source>
        <dbReference type="ARBA" id="ARBA00022490"/>
    </source>
</evidence>
<accession>A0AAD5HDQ6</accession>
<protein>
    <recommendedName>
        <fullName evidence="9">Microtubule-associated protein</fullName>
    </recommendedName>
</protein>
<feature type="region of interest" description="Disordered" evidence="6">
    <location>
        <begin position="1"/>
        <end position="77"/>
    </location>
</feature>
<sequence>MPISSSRRIPLSPESSLNTRRASTPSSASSNSAMSSAGTKTIFSERLPKYEVKSKVGSKDNIRHKPQGGNIQIHNEMPKWNAQAKIPTKAEAIAAKAAAAAKKKDGMSPPDAKRRVTSTKLDLSKVTSRVGSLDNVRKVSRAGAEDSKSPTSSQMNGSKKPTRPVSQNVIPTQKYVQYLTVPPQASFNRLFCATNQSLW</sequence>
<evidence type="ECO:0000313" key="7">
    <source>
        <dbReference type="EMBL" id="KAI8580560.1"/>
    </source>
</evidence>
<comment type="caution">
    <text evidence="7">The sequence shown here is derived from an EMBL/GenBank/DDBJ whole genome shotgun (WGS) entry which is preliminary data.</text>
</comment>
<keyword evidence="3" id="KW-0597">Phosphoprotein</keyword>
<dbReference type="AlphaFoldDB" id="A0AAD5HDQ6"/>
<dbReference type="GO" id="GO:0008017">
    <property type="term" value="F:microtubule binding"/>
    <property type="evidence" value="ECO:0007669"/>
    <property type="project" value="InterPro"/>
</dbReference>
<dbReference type="EMBL" id="MU620911">
    <property type="protein sequence ID" value="KAI8580560.1"/>
    <property type="molecule type" value="Genomic_DNA"/>
</dbReference>
<gene>
    <name evidence="7" type="ORF">K450DRAFT_236208</name>
</gene>
<feature type="compositionally biased region" description="Basic and acidic residues" evidence="6">
    <location>
        <begin position="102"/>
        <end position="114"/>
    </location>
</feature>
<reference evidence="7" key="2">
    <citation type="journal article" date="2022" name="Proc. Natl. Acad. Sci. U.S.A.">
        <title>Diploid-dominant life cycles characterize the early evolution of Fungi.</title>
        <authorList>
            <person name="Amses K.R."/>
            <person name="Simmons D.R."/>
            <person name="Longcore J.E."/>
            <person name="Mondo S.J."/>
            <person name="Seto K."/>
            <person name="Jeronimo G.H."/>
            <person name="Bonds A.E."/>
            <person name="Quandt C.A."/>
            <person name="Davis W.J."/>
            <person name="Chang Y."/>
            <person name="Federici B.A."/>
            <person name="Kuo A."/>
            <person name="LaButti K."/>
            <person name="Pangilinan J."/>
            <person name="Andreopoulos W."/>
            <person name="Tritt A."/>
            <person name="Riley R."/>
            <person name="Hundley H."/>
            <person name="Johnson J."/>
            <person name="Lipzen A."/>
            <person name="Barry K."/>
            <person name="Lang B.F."/>
            <person name="Cuomo C.A."/>
            <person name="Buchler N.E."/>
            <person name="Grigoriev I.V."/>
            <person name="Spatafora J.W."/>
            <person name="Stajich J.E."/>
            <person name="James T.Y."/>
        </authorList>
    </citation>
    <scope>NUCLEOTIDE SEQUENCE</scope>
    <source>
        <strain evidence="7">AG</strain>
    </source>
</reference>
<evidence type="ECO:0008006" key="9">
    <source>
        <dbReference type="Google" id="ProtNLM"/>
    </source>
</evidence>
<dbReference type="GeneID" id="75913562"/>
<dbReference type="Pfam" id="PF00418">
    <property type="entry name" value="Tubulin-binding"/>
    <property type="match status" value="2"/>
</dbReference>
<reference evidence="7" key="1">
    <citation type="submission" date="2021-06" db="EMBL/GenBank/DDBJ databases">
        <authorList>
            <consortium name="DOE Joint Genome Institute"/>
            <person name="Mondo S.J."/>
            <person name="Amses K.R."/>
            <person name="Simmons D.R."/>
            <person name="Longcore J.E."/>
            <person name="Seto K."/>
            <person name="Alves G.H."/>
            <person name="Bonds A.E."/>
            <person name="Quandt C.A."/>
            <person name="Davis W.J."/>
            <person name="Chang Y."/>
            <person name="Letcher P.M."/>
            <person name="Powell M.J."/>
            <person name="Kuo A."/>
            <person name="Labutti K."/>
            <person name="Pangilinan J."/>
            <person name="Andreopoulos W."/>
            <person name="Tritt A."/>
            <person name="Riley R."/>
            <person name="Hundley H."/>
            <person name="Johnson J."/>
            <person name="Lipzen A."/>
            <person name="Barry K."/>
            <person name="Berbee M.L."/>
            <person name="Buchler N.E."/>
            <person name="Grigoriev I.V."/>
            <person name="Spatafora J.W."/>
            <person name="Stajich J.E."/>
            <person name="James T.Y."/>
        </authorList>
    </citation>
    <scope>NUCLEOTIDE SEQUENCE</scope>
    <source>
        <strain evidence="7">AG</strain>
    </source>
</reference>
<keyword evidence="8" id="KW-1185">Reference proteome</keyword>
<name>A0AAD5HDQ6_UMBRA</name>
<evidence type="ECO:0000256" key="6">
    <source>
        <dbReference type="SAM" id="MobiDB-lite"/>
    </source>
</evidence>
<dbReference type="InterPro" id="IPR001084">
    <property type="entry name" value="MAP_tubulin-bd_rpt"/>
</dbReference>
<feature type="compositionally biased region" description="Low complexity" evidence="6">
    <location>
        <begin position="1"/>
        <end position="37"/>
    </location>
</feature>
<keyword evidence="2" id="KW-0963">Cytoplasm</keyword>
<dbReference type="GO" id="GO:0005856">
    <property type="term" value="C:cytoskeleton"/>
    <property type="evidence" value="ECO:0007669"/>
    <property type="project" value="UniProtKB-SubCell"/>
</dbReference>
<feature type="region of interest" description="Disordered" evidence="6">
    <location>
        <begin position="100"/>
        <end position="168"/>
    </location>
</feature>
<evidence type="ECO:0000256" key="5">
    <source>
        <dbReference type="ARBA" id="ARBA00023212"/>
    </source>
</evidence>
<feature type="compositionally biased region" description="Basic and acidic residues" evidence="6">
    <location>
        <begin position="46"/>
        <end position="63"/>
    </location>
</feature>
<evidence type="ECO:0000256" key="3">
    <source>
        <dbReference type="ARBA" id="ARBA00022553"/>
    </source>
</evidence>
<comment type="subcellular location">
    <subcellularLocation>
        <location evidence="1">Cytoplasm</location>
        <location evidence="1">Cytoskeleton</location>
    </subcellularLocation>
</comment>
<evidence type="ECO:0000256" key="4">
    <source>
        <dbReference type="ARBA" id="ARBA00022737"/>
    </source>
</evidence>
<keyword evidence="5" id="KW-0206">Cytoskeleton</keyword>
<dbReference type="GO" id="GO:0000226">
    <property type="term" value="P:microtubule cytoskeleton organization"/>
    <property type="evidence" value="ECO:0007669"/>
    <property type="project" value="TreeGrafter"/>
</dbReference>
<organism evidence="7 8">
    <name type="scientific">Umbelopsis ramanniana AG</name>
    <dbReference type="NCBI Taxonomy" id="1314678"/>
    <lineage>
        <taxon>Eukaryota</taxon>
        <taxon>Fungi</taxon>
        <taxon>Fungi incertae sedis</taxon>
        <taxon>Mucoromycota</taxon>
        <taxon>Mucoromycotina</taxon>
        <taxon>Umbelopsidomycetes</taxon>
        <taxon>Umbelopsidales</taxon>
        <taxon>Umbelopsidaceae</taxon>
        <taxon>Umbelopsis</taxon>
    </lineage>
</organism>
<feature type="compositionally biased region" description="Polar residues" evidence="6">
    <location>
        <begin position="118"/>
        <end position="130"/>
    </location>
</feature>
<keyword evidence="4" id="KW-0677">Repeat</keyword>
<feature type="compositionally biased region" description="Polar residues" evidence="6">
    <location>
        <begin position="149"/>
        <end position="168"/>
    </location>
</feature>
<dbReference type="PANTHER" id="PTHR11501:SF18">
    <property type="entry name" value="MICROTUBULE-ASSOCIATED PROTEIN"/>
    <property type="match status" value="1"/>
</dbReference>
<evidence type="ECO:0000256" key="1">
    <source>
        <dbReference type="ARBA" id="ARBA00004245"/>
    </source>
</evidence>